<feature type="transmembrane region" description="Helical" evidence="2">
    <location>
        <begin position="12"/>
        <end position="30"/>
    </location>
</feature>
<dbReference type="OrthoDB" id="5730196at2"/>
<dbReference type="AlphaFoldDB" id="A0A1V8M7S6"/>
<dbReference type="SUPFAM" id="SSF111369">
    <property type="entry name" value="HlyD-like secretion proteins"/>
    <property type="match status" value="1"/>
</dbReference>
<evidence type="ECO:0000313" key="6">
    <source>
        <dbReference type="Proteomes" id="UP000191980"/>
    </source>
</evidence>
<keyword evidence="2" id="KW-0472">Membrane</keyword>
<comment type="caution">
    <text evidence="5">The sequence shown here is derived from an EMBL/GenBank/DDBJ whole genome shotgun (WGS) entry which is preliminary data.</text>
</comment>
<feature type="domain" description="Multidrug resistance protein MdtA-like alpha-helical hairpin" evidence="3">
    <location>
        <begin position="137"/>
        <end position="188"/>
    </location>
</feature>
<gene>
    <name evidence="5" type="ORF">AU255_07070</name>
</gene>
<evidence type="ECO:0000259" key="3">
    <source>
        <dbReference type="Pfam" id="PF25876"/>
    </source>
</evidence>
<organism evidence="5 6">
    <name type="scientific">Methyloprofundus sedimenti</name>
    <dbReference type="NCBI Taxonomy" id="1420851"/>
    <lineage>
        <taxon>Bacteria</taxon>
        <taxon>Pseudomonadati</taxon>
        <taxon>Pseudomonadota</taxon>
        <taxon>Gammaproteobacteria</taxon>
        <taxon>Methylococcales</taxon>
        <taxon>Methylococcaceae</taxon>
        <taxon>Methyloprofundus</taxon>
    </lineage>
</organism>
<feature type="domain" description="Multidrug resistance protein MdtA-like C-terminal permuted SH3" evidence="4">
    <location>
        <begin position="386"/>
        <end position="426"/>
    </location>
</feature>
<dbReference type="Proteomes" id="UP000191980">
    <property type="component" value="Unassembled WGS sequence"/>
</dbReference>
<keyword evidence="2" id="KW-0812">Transmembrane</keyword>
<dbReference type="STRING" id="1420851.AU255_07070"/>
<protein>
    <recommendedName>
        <fullName evidence="7">Membrane fusion protein biotin-lipoyl like domain-containing protein</fullName>
    </recommendedName>
</protein>
<dbReference type="Pfam" id="PF25876">
    <property type="entry name" value="HH_MFP_RND"/>
    <property type="match status" value="1"/>
</dbReference>
<dbReference type="EMBL" id="LPUF01000001">
    <property type="protein sequence ID" value="OQK17621.1"/>
    <property type="molecule type" value="Genomic_DNA"/>
</dbReference>
<evidence type="ECO:0000256" key="1">
    <source>
        <dbReference type="SAM" id="Coils"/>
    </source>
</evidence>
<evidence type="ECO:0008006" key="7">
    <source>
        <dbReference type="Google" id="ProtNLM"/>
    </source>
</evidence>
<dbReference type="Gene3D" id="2.40.420.20">
    <property type="match status" value="1"/>
</dbReference>
<keyword evidence="1" id="KW-0175">Coiled coil</keyword>
<feature type="coiled-coil region" evidence="1">
    <location>
        <begin position="172"/>
        <end position="220"/>
    </location>
</feature>
<name>A0A1V8M7S6_9GAMM</name>
<evidence type="ECO:0000259" key="4">
    <source>
        <dbReference type="Pfam" id="PF25967"/>
    </source>
</evidence>
<sequence length="455" mass="51072">MSFFKDLTLRRFFPIALFTCIFIAVAIVKLQPEMVHESGAGLITPVNIIEVRPYQVRPAIIGFGTVEPDILLESKAEVSGKITYIHPQLRNGSILMKDTVIMRIETEDYQSALQQTQATIASNQAKLREIELQKSNLLADLTLVQKKLKLANVELSRMQSLLKKQSISRSSYDNQQVNVLQLQQEVQKLNNQLKTLPEQLASAQANLANSEALVSTHQRNLDRTIIKLPFNARISELAVDENQYINKGTLLYTAQTTDKMLINAQFAMQHVRMLANDFQGQAPLLKEAFTSVLSPDIFNQLGLSAKVRLASKDSPYWPANIERISSQLDPETRTLGIIVSVDDPYQHLIPGFKPPLMQGMFTEVLLQGKARTFFVIPRDALHENEIYIVNQQNQLQRRTVKDSQIQGEMVLLANGLQAGESLIVSDVFPAIPGMQVKASVNTVLQQSIANWVKEQ</sequence>
<dbReference type="Gene3D" id="2.40.50.100">
    <property type="match status" value="1"/>
</dbReference>
<accession>A0A1V8M7S6</accession>
<dbReference type="PANTHER" id="PTHR30469:SF36">
    <property type="entry name" value="BLL3903 PROTEIN"/>
    <property type="match status" value="1"/>
</dbReference>
<dbReference type="Gene3D" id="1.10.287.470">
    <property type="entry name" value="Helix hairpin bin"/>
    <property type="match status" value="1"/>
</dbReference>
<evidence type="ECO:0000313" key="5">
    <source>
        <dbReference type="EMBL" id="OQK17621.1"/>
    </source>
</evidence>
<dbReference type="InterPro" id="IPR058627">
    <property type="entry name" value="MdtA-like_C"/>
</dbReference>
<dbReference type="InterPro" id="IPR058624">
    <property type="entry name" value="MdtA-like_HH"/>
</dbReference>
<dbReference type="Gene3D" id="2.40.30.170">
    <property type="match status" value="1"/>
</dbReference>
<dbReference type="RefSeq" id="WP_080522230.1">
    <property type="nucleotide sequence ID" value="NZ_LPUF01000001.1"/>
</dbReference>
<dbReference type="GO" id="GO:0015562">
    <property type="term" value="F:efflux transmembrane transporter activity"/>
    <property type="evidence" value="ECO:0007669"/>
    <property type="project" value="TreeGrafter"/>
</dbReference>
<dbReference type="GO" id="GO:1990281">
    <property type="term" value="C:efflux pump complex"/>
    <property type="evidence" value="ECO:0007669"/>
    <property type="project" value="TreeGrafter"/>
</dbReference>
<dbReference type="Pfam" id="PF25967">
    <property type="entry name" value="RND-MFP_C"/>
    <property type="match status" value="1"/>
</dbReference>
<dbReference type="PANTHER" id="PTHR30469">
    <property type="entry name" value="MULTIDRUG RESISTANCE PROTEIN MDTA"/>
    <property type="match status" value="1"/>
</dbReference>
<keyword evidence="6" id="KW-1185">Reference proteome</keyword>
<reference evidence="5 6" key="1">
    <citation type="submission" date="2015-12" db="EMBL/GenBank/DDBJ databases">
        <authorList>
            <person name="Shamseldin A."/>
            <person name="Moawad H."/>
            <person name="Abd El-Rahim W.M."/>
            <person name="Sadowsky M.J."/>
        </authorList>
    </citation>
    <scope>NUCLEOTIDE SEQUENCE [LARGE SCALE GENOMIC DNA]</scope>
    <source>
        <strain evidence="5 6">WF1</strain>
    </source>
</reference>
<evidence type="ECO:0000256" key="2">
    <source>
        <dbReference type="SAM" id="Phobius"/>
    </source>
</evidence>
<keyword evidence="2" id="KW-1133">Transmembrane helix</keyword>
<proteinExistence type="predicted"/>